<dbReference type="Gene3D" id="3.40.50.10140">
    <property type="entry name" value="Toll/interleukin-1 receptor homology (TIR) domain"/>
    <property type="match status" value="1"/>
</dbReference>
<dbReference type="Proteomes" id="UP000838412">
    <property type="component" value="Chromosome 5"/>
</dbReference>
<sequence length="105" mass="12096">MYVSRLCPTVPRCSRPDCQPSTDDDVDYMYDVLLSYCDRNRPWVLFTLASELERDNNFVLCLRDRDYESAKPRLQNFVDFAKISASVVVVLSAAYLSDGPCQKRT</sequence>
<dbReference type="OrthoDB" id="10036967at2759"/>
<evidence type="ECO:0000313" key="2">
    <source>
        <dbReference type="EMBL" id="CAH1265734.1"/>
    </source>
</evidence>
<evidence type="ECO:0000313" key="3">
    <source>
        <dbReference type="Proteomes" id="UP000838412"/>
    </source>
</evidence>
<dbReference type="InterPro" id="IPR000157">
    <property type="entry name" value="TIR_dom"/>
</dbReference>
<evidence type="ECO:0000259" key="1">
    <source>
        <dbReference type="PROSITE" id="PS50104"/>
    </source>
</evidence>
<proteinExistence type="predicted"/>
<accession>A0A8J9ZY65</accession>
<dbReference type="SUPFAM" id="SSF52200">
    <property type="entry name" value="Toll/Interleukin receptor TIR domain"/>
    <property type="match status" value="1"/>
</dbReference>
<feature type="domain" description="TIR" evidence="1">
    <location>
        <begin position="28"/>
        <end position="105"/>
    </location>
</feature>
<name>A0A8J9ZY65_BRALA</name>
<reference evidence="2" key="1">
    <citation type="submission" date="2022-01" db="EMBL/GenBank/DDBJ databases">
        <authorList>
            <person name="Braso-Vives M."/>
        </authorList>
    </citation>
    <scope>NUCLEOTIDE SEQUENCE</scope>
</reference>
<organism evidence="2 3">
    <name type="scientific">Branchiostoma lanceolatum</name>
    <name type="common">Common lancelet</name>
    <name type="synonym">Amphioxus lanceolatum</name>
    <dbReference type="NCBI Taxonomy" id="7740"/>
    <lineage>
        <taxon>Eukaryota</taxon>
        <taxon>Metazoa</taxon>
        <taxon>Chordata</taxon>
        <taxon>Cephalochordata</taxon>
        <taxon>Leptocardii</taxon>
        <taxon>Amphioxiformes</taxon>
        <taxon>Branchiostomatidae</taxon>
        <taxon>Branchiostoma</taxon>
    </lineage>
</organism>
<dbReference type="InterPro" id="IPR035897">
    <property type="entry name" value="Toll_tir_struct_dom_sf"/>
</dbReference>
<dbReference type="Pfam" id="PF01582">
    <property type="entry name" value="TIR"/>
    <property type="match status" value="1"/>
</dbReference>
<gene>
    <name evidence="2" type="primary">Hypp3235</name>
    <name evidence="2" type="ORF">BLAG_LOCUS19625</name>
</gene>
<dbReference type="PROSITE" id="PS50104">
    <property type="entry name" value="TIR"/>
    <property type="match status" value="1"/>
</dbReference>
<dbReference type="EMBL" id="OV696690">
    <property type="protein sequence ID" value="CAH1265734.1"/>
    <property type="molecule type" value="Genomic_DNA"/>
</dbReference>
<protein>
    <submittedName>
        <fullName evidence="2">Hypp3235 protein</fullName>
    </submittedName>
</protein>
<dbReference type="GO" id="GO:0007165">
    <property type="term" value="P:signal transduction"/>
    <property type="evidence" value="ECO:0007669"/>
    <property type="project" value="InterPro"/>
</dbReference>
<dbReference type="AlphaFoldDB" id="A0A8J9ZY65"/>
<keyword evidence="3" id="KW-1185">Reference proteome</keyword>